<dbReference type="Proteomes" id="UP001198439">
    <property type="component" value="Unassembled WGS sequence"/>
</dbReference>
<dbReference type="NCBIfam" id="TIGR01003">
    <property type="entry name" value="PTS_HPr_family"/>
    <property type="match status" value="1"/>
</dbReference>
<dbReference type="PROSITE" id="PS51350">
    <property type="entry name" value="PTS_HPR_DOM"/>
    <property type="match status" value="1"/>
</dbReference>
<proteinExistence type="predicted"/>
<dbReference type="InterPro" id="IPR002114">
    <property type="entry name" value="PTS_HPr_Ser_P_site"/>
</dbReference>
<evidence type="ECO:0000256" key="3">
    <source>
        <dbReference type="ARBA" id="ARBA00022683"/>
    </source>
</evidence>
<dbReference type="PANTHER" id="PTHR33705:SF2">
    <property type="entry name" value="PHOSPHOCARRIER PROTEIN NPR"/>
    <property type="match status" value="1"/>
</dbReference>
<evidence type="ECO:0000256" key="1">
    <source>
        <dbReference type="ARBA" id="ARBA00004496"/>
    </source>
</evidence>
<keyword evidence="7" id="KW-1185">Reference proteome</keyword>
<dbReference type="PRINTS" id="PR00107">
    <property type="entry name" value="PHOSPHOCPHPR"/>
</dbReference>
<dbReference type="InterPro" id="IPR035895">
    <property type="entry name" value="HPr-like_sf"/>
</dbReference>
<protein>
    <submittedName>
        <fullName evidence="5">HPr family phosphocarrier protein</fullName>
    </submittedName>
    <submittedName>
        <fullName evidence="6">Phosphocarrier protein HPr</fullName>
    </submittedName>
</protein>
<dbReference type="GO" id="GO:0005737">
    <property type="term" value="C:cytoplasm"/>
    <property type="evidence" value="ECO:0007669"/>
    <property type="project" value="UniProtKB-SubCell"/>
</dbReference>
<dbReference type="GeneID" id="77471845"/>
<dbReference type="PROSITE" id="PS00589">
    <property type="entry name" value="PTS_HPR_SER"/>
    <property type="match status" value="1"/>
</dbReference>
<dbReference type="Proteomes" id="UP000241201">
    <property type="component" value="Unassembled WGS sequence"/>
</dbReference>
<dbReference type="SUPFAM" id="SSF55594">
    <property type="entry name" value="HPr-like"/>
    <property type="match status" value="1"/>
</dbReference>
<evidence type="ECO:0000313" key="7">
    <source>
        <dbReference type="Proteomes" id="UP000241201"/>
    </source>
</evidence>
<gene>
    <name evidence="6" type="ORF">C7U55_12205</name>
    <name evidence="5" type="ORF">LJD69_11250</name>
</gene>
<evidence type="ECO:0000256" key="2">
    <source>
        <dbReference type="ARBA" id="ARBA00022490"/>
    </source>
</evidence>
<dbReference type="GO" id="GO:0009401">
    <property type="term" value="P:phosphoenolpyruvate-dependent sugar phosphotransferase system"/>
    <property type="evidence" value="ECO:0007669"/>
    <property type="project" value="UniProtKB-KW"/>
</dbReference>
<keyword evidence="3" id="KW-0598">Phosphotransferase system</keyword>
<comment type="caution">
    <text evidence="6">The sequence shown here is derived from an EMBL/GenBank/DDBJ whole genome shotgun (WGS) entry which is preliminary data.</text>
</comment>
<dbReference type="EMBL" id="JAJDKZ010000038">
    <property type="protein sequence ID" value="MCB8611166.1"/>
    <property type="molecule type" value="Genomic_DNA"/>
</dbReference>
<keyword evidence="2" id="KW-0963">Cytoplasm</keyword>
<evidence type="ECO:0000259" key="4">
    <source>
        <dbReference type="PROSITE" id="PS51350"/>
    </source>
</evidence>
<accession>A0A2T3FLD0</accession>
<dbReference type="AlphaFoldDB" id="A0A2T3FLD0"/>
<comment type="subcellular location">
    <subcellularLocation>
        <location evidence="1">Cytoplasm</location>
    </subcellularLocation>
</comment>
<reference evidence="6" key="2">
    <citation type="journal article" date="2019" name="Int. J. Syst. Evol. Microbiol.">
        <title>Faecalibacillus intestinalis gen. nov., sp. nov. and Faecalibacillus faecis sp. nov., isolated from human faeces.</title>
        <authorList>
            <person name="Seo B."/>
            <person name="Jeon K."/>
            <person name="Baek I."/>
            <person name="Lee Y.M."/>
            <person name="Baek K."/>
            <person name="Ko G."/>
        </authorList>
    </citation>
    <scope>NUCLEOTIDE SEQUENCE</scope>
    <source>
        <strain evidence="6">SNUG30370</strain>
    </source>
</reference>
<reference evidence="5" key="3">
    <citation type="submission" date="2021-10" db="EMBL/GenBank/DDBJ databases">
        <title>Collection of gut derived symbiotic bacterial strains cultured from healthy donors.</title>
        <authorList>
            <person name="Lin H."/>
            <person name="Littmann E."/>
            <person name="Kohout C."/>
            <person name="Pamer E.G."/>
        </authorList>
    </citation>
    <scope>NUCLEOTIDE SEQUENCE</scope>
    <source>
        <strain evidence="5">DFI.4.48</strain>
    </source>
</reference>
<dbReference type="InterPro" id="IPR050399">
    <property type="entry name" value="HPr"/>
</dbReference>
<sequence length="91" mass="9839">MAKKVNIEITNPVGLYASPATELVDALKLYKSHVTLNYGDKSVNMKSLMGVLSLGIPHKAQIGIVVDGEDEEAVVEILTEKMKSLEIGTIQ</sequence>
<dbReference type="RefSeq" id="WP_106988801.1">
    <property type="nucleotide sequence ID" value="NZ_DAWBWI010000352.1"/>
</dbReference>
<reference evidence="7" key="1">
    <citation type="submission" date="2018-03" db="EMBL/GenBank/DDBJ databases">
        <title>Lachnoclostridium SNUG30370 gen.nov., sp.nov., isolated from human faeces.</title>
        <authorList>
            <person name="Seo B."/>
            <person name="Jeon K."/>
            <person name="Ko G."/>
        </authorList>
    </citation>
    <scope>NUCLEOTIDE SEQUENCE [LARGE SCALE GENOMIC DNA]</scope>
    <source>
        <strain evidence="7">SNUG30370</strain>
    </source>
</reference>
<dbReference type="Gene3D" id="3.30.1340.10">
    <property type="entry name" value="HPr-like"/>
    <property type="match status" value="1"/>
</dbReference>
<name>A0A2T3FLD0_9FIRM</name>
<evidence type="ECO:0000313" key="6">
    <source>
        <dbReference type="EMBL" id="PST36080.1"/>
    </source>
</evidence>
<organism evidence="6 7">
    <name type="scientific">Faecalibacillus faecis</name>
    <dbReference type="NCBI Taxonomy" id="1982628"/>
    <lineage>
        <taxon>Bacteria</taxon>
        <taxon>Bacillati</taxon>
        <taxon>Bacillota</taxon>
        <taxon>Erysipelotrichia</taxon>
        <taxon>Erysipelotrichales</taxon>
        <taxon>Coprobacillaceae</taxon>
        <taxon>Faecalibacillus</taxon>
    </lineage>
</organism>
<evidence type="ECO:0000313" key="5">
    <source>
        <dbReference type="EMBL" id="MCB8611166.1"/>
    </source>
</evidence>
<dbReference type="InterPro" id="IPR000032">
    <property type="entry name" value="HPr-like"/>
</dbReference>
<dbReference type="EMBL" id="PYLP01000025">
    <property type="protein sequence ID" value="PST36080.1"/>
    <property type="molecule type" value="Genomic_DNA"/>
</dbReference>
<dbReference type="Pfam" id="PF00381">
    <property type="entry name" value="PTS-HPr"/>
    <property type="match status" value="1"/>
</dbReference>
<dbReference type="PANTHER" id="PTHR33705">
    <property type="entry name" value="PHOSPHOCARRIER PROTEIN HPR"/>
    <property type="match status" value="1"/>
</dbReference>
<feature type="domain" description="HPr" evidence="4">
    <location>
        <begin position="2"/>
        <end position="91"/>
    </location>
</feature>